<dbReference type="SUPFAM" id="SSF56300">
    <property type="entry name" value="Metallo-dependent phosphatases"/>
    <property type="match status" value="1"/>
</dbReference>
<gene>
    <name evidence="2" type="ORF">E2980_12965</name>
</gene>
<dbReference type="OrthoDB" id="9816081at2"/>
<dbReference type="GO" id="GO:0005737">
    <property type="term" value="C:cytoplasm"/>
    <property type="evidence" value="ECO:0007669"/>
    <property type="project" value="TreeGrafter"/>
</dbReference>
<dbReference type="InterPro" id="IPR004843">
    <property type="entry name" value="Calcineurin-like_PHP"/>
</dbReference>
<proteinExistence type="predicted"/>
<dbReference type="InterPro" id="IPR011230">
    <property type="entry name" value="PAP14/16/28/29"/>
</dbReference>
<evidence type="ECO:0000313" key="3">
    <source>
        <dbReference type="Proteomes" id="UP000297900"/>
    </source>
</evidence>
<keyword evidence="3" id="KW-1185">Reference proteome</keyword>
<sequence length="312" mass="35092">MNRKLRFRSDGTFTIVQFTDLHWQNGEPKDMRTKALMERVLTEENPDLIVFTGDVIESLCCKDPLQSYRDAVSVAEKSGIPWAAVFGNHDCEGIVTREHLMGIQLEHAGTIAEAGPAEIDGVGNFVVRIADSDDTTAAALYFLDSGGYSALAGVAGYDWIRQSQVDWYQAQSRSLREENAGVPVPALAFQHIPLPEYREVWNYGTCYGHRYERVQSPKLNSGLFAAMVQSGGVMGIFCGHDHINDYSGMLHGIRLSYGRATGYNTYGRWLFQRGARVIQLRRDQDYISWHRLANGKKVLNPRKHSPNRFSRA</sequence>
<evidence type="ECO:0000259" key="1">
    <source>
        <dbReference type="Pfam" id="PF00149"/>
    </source>
</evidence>
<organism evidence="2 3">
    <name type="scientific">Cohnella luojiensis</name>
    <dbReference type="NCBI Taxonomy" id="652876"/>
    <lineage>
        <taxon>Bacteria</taxon>
        <taxon>Bacillati</taxon>
        <taxon>Bacillota</taxon>
        <taxon>Bacilli</taxon>
        <taxon>Bacillales</taxon>
        <taxon>Paenibacillaceae</taxon>
        <taxon>Cohnella</taxon>
    </lineage>
</organism>
<accession>A0A4Y8LYD7</accession>
<dbReference type="RefSeq" id="WP_135152610.1">
    <property type="nucleotide sequence ID" value="NZ_SOMN01000017.1"/>
</dbReference>
<protein>
    <submittedName>
        <fullName evidence="2">Metallophosphoesterase</fullName>
    </submittedName>
</protein>
<dbReference type="Gene3D" id="3.60.21.10">
    <property type="match status" value="1"/>
</dbReference>
<dbReference type="Proteomes" id="UP000297900">
    <property type="component" value="Unassembled WGS sequence"/>
</dbReference>
<dbReference type="EMBL" id="SOMN01000017">
    <property type="protein sequence ID" value="TFE25821.1"/>
    <property type="molecule type" value="Genomic_DNA"/>
</dbReference>
<feature type="domain" description="Calcineurin-like phosphoesterase" evidence="1">
    <location>
        <begin position="14"/>
        <end position="243"/>
    </location>
</feature>
<name>A0A4Y8LYD7_9BACL</name>
<dbReference type="AlphaFoldDB" id="A0A4Y8LYD7"/>
<dbReference type="GO" id="GO:0016788">
    <property type="term" value="F:hydrolase activity, acting on ester bonds"/>
    <property type="evidence" value="ECO:0007669"/>
    <property type="project" value="TreeGrafter"/>
</dbReference>
<evidence type="ECO:0000313" key="2">
    <source>
        <dbReference type="EMBL" id="TFE25821.1"/>
    </source>
</evidence>
<dbReference type="CDD" id="cd07383">
    <property type="entry name" value="MPP_Dcr2"/>
    <property type="match status" value="1"/>
</dbReference>
<dbReference type="PIRSF" id="PIRSF030250">
    <property type="entry name" value="Ptase_At2g46880"/>
    <property type="match status" value="1"/>
</dbReference>
<dbReference type="Pfam" id="PF00149">
    <property type="entry name" value="Metallophos"/>
    <property type="match status" value="1"/>
</dbReference>
<comment type="caution">
    <text evidence="2">The sequence shown here is derived from an EMBL/GenBank/DDBJ whole genome shotgun (WGS) entry which is preliminary data.</text>
</comment>
<reference evidence="2 3" key="1">
    <citation type="submission" date="2019-03" db="EMBL/GenBank/DDBJ databases">
        <title>Cohnella endophytica sp. nov., a novel endophytic bacterium isolated from bark of Sonneratia apetala.</title>
        <authorList>
            <person name="Tuo L."/>
        </authorList>
    </citation>
    <scope>NUCLEOTIDE SEQUENCE [LARGE SCALE GENOMIC DNA]</scope>
    <source>
        <strain evidence="2 3">CCTCC AB 208254</strain>
    </source>
</reference>
<dbReference type="PANTHER" id="PTHR32440">
    <property type="entry name" value="PHOSPHATASE DCR2-RELATED-RELATED"/>
    <property type="match status" value="1"/>
</dbReference>
<dbReference type="InterPro" id="IPR029052">
    <property type="entry name" value="Metallo-depent_PP-like"/>
</dbReference>